<dbReference type="Proteomes" id="UP000249239">
    <property type="component" value="Unassembled WGS sequence"/>
</dbReference>
<organism evidence="1 2">
    <name type="scientific">Breznakibacter xylanolyticus</name>
    <dbReference type="NCBI Taxonomy" id="990"/>
    <lineage>
        <taxon>Bacteria</taxon>
        <taxon>Pseudomonadati</taxon>
        <taxon>Bacteroidota</taxon>
        <taxon>Bacteroidia</taxon>
        <taxon>Marinilabiliales</taxon>
        <taxon>Marinilabiliaceae</taxon>
        <taxon>Breznakibacter</taxon>
    </lineage>
</organism>
<dbReference type="EMBL" id="QKZK01000036">
    <property type="protein sequence ID" value="PZX11804.1"/>
    <property type="molecule type" value="Genomic_DNA"/>
</dbReference>
<reference evidence="1 2" key="1">
    <citation type="submission" date="2018-06" db="EMBL/GenBank/DDBJ databases">
        <title>Genomic Encyclopedia of Archaeal and Bacterial Type Strains, Phase II (KMG-II): from individual species to whole genera.</title>
        <authorList>
            <person name="Goeker M."/>
        </authorList>
    </citation>
    <scope>NUCLEOTIDE SEQUENCE [LARGE SCALE GENOMIC DNA]</scope>
    <source>
        <strain evidence="1 2">DSM 6779</strain>
    </source>
</reference>
<evidence type="ECO:0008006" key="3">
    <source>
        <dbReference type="Google" id="ProtNLM"/>
    </source>
</evidence>
<evidence type="ECO:0000313" key="2">
    <source>
        <dbReference type="Proteomes" id="UP000249239"/>
    </source>
</evidence>
<keyword evidence="2" id="KW-1185">Reference proteome</keyword>
<proteinExistence type="predicted"/>
<name>A0A2W7N4M7_9BACT</name>
<comment type="caution">
    <text evidence="1">The sequence shown here is derived from an EMBL/GenBank/DDBJ whole genome shotgun (WGS) entry which is preliminary data.</text>
</comment>
<dbReference type="RefSeq" id="WP_111446848.1">
    <property type="nucleotide sequence ID" value="NZ_QKZK01000036.1"/>
</dbReference>
<evidence type="ECO:0000313" key="1">
    <source>
        <dbReference type="EMBL" id="PZX11804.1"/>
    </source>
</evidence>
<gene>
    <name evidence="1" type="ORF">LX69_03037</name>
</gene>
<dbReference type="AlphaFoldDB" id="A0A2W7N4M7"/>
<sequence length="143" mass="16768">MLAIHTTTGSTYWTFMSEDQLFVISHNGQLSYEHMRENYLKIAADRSLPRTLNVLHDCRNGHFTYDIGQVQELVSIFEEMSLCFDQVVWADLHNQPKMTAYGFMFANLIDNPRIQYRLFSSEEEAMGWLTNKRVLAIKQLKVR</sequence>
<protein>
    <recommendedName>
        <fullName evidence="3">SpoIIAA-like protein</fullName>
    </recommendedName>
</protein>
<accession>A0A2W7N4M7</accession>